<dbReference type="PIRSF" id="PIRSF016578">
    <property type="entry name" value="HsaA"/>
    <property type="match status" value="1"/>
</dbReference>
<evidence type="ECO:0000259" key="7">
    <source>
        <dbReference type="Pfam" id="PF02770"/>
    </source>
</evidence>
<evidence type="ECO:0000259" key="6">
    <source>
        <dbReference type="Pfam" id="PF00441"/>
    </source>
</evidence>
<comment type="cofactor">
    <cofactor evidence="1 5">
        <name>FAD</name>
        <dbReference type="ChEBI" id="CHEBI:57692"/>
    </cofactor>
</comment>
<dbReference type="PANTHER" id="PTHR43884:SF12">
    <property type="entry name" value="ISOVALERYL-COA DEHYDROGENASE, MITOCHONDRIAL-RELATED"/>
    <property type="match status" value="1"/>
</dbReference>
<comment type="similarity">
    <text evidence="2 5">Belongs to the acyl-CoA dehydrogenase family.</text>
</comment>
<dbReference type="Pfam" id="PF00441">
    <property type="entry name" value="Acyl-CoA_dh_1"/>
    <property type="match status" value="1"/>
</dbReference>
<dbReference type="EMBL" id="CP001348">
    <property type="protein sequence ID" value="ACL75977.1"/>
    <property type="molecule type" value="Genomic_DNA"/>
</dbReference>
<dbReference type="RefSeq" id="WP_015925093.1">
    <property type="nucleotide sequence ID" value="NC_011898.1"/>
</dbReference>
<evidence type="ECO:0000256" key="3">
    <source>
        <dbReference type="ARBA" id="ARBA00022630"/>
    </source>
</evidence>
<dbReference type="InterPro" id="IPR037069">
    <property type="entry name" value="AcylCoA_DH/ox_N_sf"/>
</dbReference>
<reference evidence="9 10" key="1">
    <citation type="submission" date="2009-01" db="EMBL/GenBank/DDBJ databases">
        <title>Complete sequence of Clostridium cellulolyticum H10.</title>
        <authorList>
            <consortium name="US DOE Joint Genome Institute"/>
            <person name="Lucas S."/>
            <person name="Copeland A."/>
            <person name="Lapidus A."/>
            <person name="Glavina del Rio T."/>
            <person name="Dalin E."/>
            <person name="Tice H."/>
            <person name="Bruce D."/>
            <person name="Goodwin L."/>
            <person name="Pitluck S."/>
            <person name="Chertkov O."/>
            <person name="Saunders E."/>
            <person name="Brettin T."/>
            <person name="Detter J.C."/>
            <person name="Han C."/>
            <person name="Larimer F."/>
            <person name="Land M."/>
            <person name="Hauser L."/>
            <person name="Kyrpides N."/>
            <person name="Ivanova N."/>
            <person name="Zhou J."/>
            <person name="Richardson P."/>
        </authorList>
    </citation>
    <scope>NUCLEOTIDE SEQUENCE [LARGE SCALE GENOMIC DNA]</scope>
    <source>
        <strain evidence="10">ATCC 35319 / DSM 5812 / JCM 6584 / H10</strain>
    </source>
</reference>
<dbReference type="InterPro" id="IPR013786">
    <property type="entry name" value="AcylCoA_DH/ox_N"/>
</dbReference>
<keyword evidence="10" id="KW-1185">Reference proteome</keyword>
<feature type="domain" description="Acyl-CoA oxidase/dehydrogenase middle" evidence="7">
    <location>
        <begin position="128"/>
        <end position="231"/>
    </location>
</feature>
<dbReference type="InterPro" id="IPR009100">
    <property type="entry name" value="AcylCoA_DH/oxidase_NM_dom_sf"/>
</dbReference>
<gene>
    <name evidence="9" type="ordered locus">Ccel_1625</name>
</gene>
<dbReference type="GO" id="GO:0050660">
    <property type="term" value="F:flavin adenine dinucleotide binding"/>
    <property type="evidence" value="ECO:0007669"/>
    <property type="project" value="InterPro"/>
</dbReference>
<evidence type="ECO:0000256" key="1">
    <source>
        <dbReference type="ARBA" id="ARBA00001974"/>
    </source>
</evidence>
<dbReference type="Gene3D" id="1.10.540.10">
    <property type="entry name" value="Acyl-CoA dehydrogenase/oxidase, N-terminal domain"/>
    <property type="match status" value="1"/>
</dbReference>
<dbReference type="GO" id="GO:0003995">
    <property type="term" value="F:acyl-CoA dehydrogenase activity"/>
    <property type="evidence" value="ECO:0007669"/>
    <property type="project" value="TreeGrafter"/>
</dbReference>
<name>B8I2I4_RUMCH</name>
<accession>B8I2I4</accession>
<keyword evidence="5" id="KW-0560">Oxidoreductase</keyword>
<evidence type="ECO:0000256" key="4">
    <source>
        <dbReference type="ARBA" id="ARBA00022827"/>
    </source>
</evidence>
<keyword evidence="4 5" id="KW-0274">FAD</keyword>
<dbReference type="SUPFAM" id="SSF47203">
    <property type="entry name" value="Acyl-CoA dehydrogenase C-terminal domain-like"/>
    <property type="match status" value="1"/>
</dbReference>
<keyword evidence="3 5" id="KW-0285">Flavoprotein</keyword>
<dbReference type="FunFam" id="1.20.140.10:FF:000004">
    <property type="entry name" value="Acyl-CoA dehydrogenase FadE25"/>
    <property type="match status" value="1"/>
</dbReference>
<dbReference type="InterPro" id="IPR009075">
    <property type="entry name" value="AcylCo_DH/oxidase_C"/>
</dbReference>
<dbReference type="Gene3D" id="1.20.140.10">
    <property type="entry name" value="Butyryl-CoA Dehydrogenase, subunit A, domain 3"/>
    <property type="match status" value="1"/>
</dbReference>
<evidence type="ECO:0000259" key="8">
    <source>
        <dbReference type="Pfam" id="PF02771"/>
    </source>
</evidence>
<feature type="domain" description="Acyl-CoA dehydrogenase/oxidase N-terminal" evidence="8">
    <location>
        <begin position="7"/>
        <end position="119"/>
    </location>
</feature>
<sequence>MEFSFSKELLQLKAMVSKFVDKDLAPFAAEYDKKENPKDCIPWSIIEKAMGLGLGSAAVPKEFGGSGLSSLEILTIIEELARGDAGFAYTLLSTITGAQLITKFGTDEQKNQWLTKIANDQTKRFLMGFALSEPQTGSDNMSPNPNAGMLTTAELTDGQYIINGTKSFITNAGIAGLYLVWARTDKSKGAPQGGLSVFLVPADAPGLKVGKIEDKMGNRLSQQGELIFENCIIPASNLLGKEGMGLPVCLAMIENRFSTVGAIGTGIAQAAFNISYKYAKERVQGGAPIINQQAISHKLANILIAIESSRLLYQKAAWHLDNMIPGMVIGSMSKVAGSEAAIMASNETIQILGCYGYSREYPAEKLLRDSKALSICESANEVQRSNIIMMLQMMEQKPQG</sequence>
<organism evidence="9 10">
    <name type="scientific">Ruminiclostridium cellulolyticum (strain ATCC 35319 / DSM 5812 / JCM 6584 / H10)</name>
    <name type="common">Clostridium cellulolyticum</name>
    <dbReference type="NCBI Taxonomy" id="394503"/>
    <lineage>
        <taxon>Bacteria</taxon>
        <taxon>Bacillati</taxon>
        <taxon>Bacillota</taxon>
        <taxon>Clostridia</taxon>
        <taxon>Eubacteriales</taxon>
        <taxon>Oscillospiraceae</taxon>
        <taxon>Ruminiclostridium</taxon>
    </lineage>
</organism>
<dbReference type="STRING" id="394503.Ccel_1625"/>
<dbReference type="InterPro" id="IPR046373">
    <property type="entry name" value="Acyl-CoA_Oxase/DH_mid-dom_sf"/>
</dbReference>
<evidence type="ECO:0000313" key="9">
    <source>
        <dbReference type="EMBL" id="ACL75977.1"/>
    </source>
</evidence>
<dbReference type="PANTHER" id="PTHR43884">
    <property type="entry name" value="ACYL-COA DEHYDROGENASE"/>
    <property type="match status" value="1"/>
</dbReference>
<evidence type="ECO:0000256" key="5">
    <source>
        <dbReference type="RuleBase" id="RU362125"/>
    </source>
</evidence>
<protein>
    <submittedName>
        <fullName evidence="9">Acyl-CoA dehydrogenase domain protein</fullName>
    </submittedName>
</protein>
<dbReference type="Pfam" id="PF02770">
    <property type="entry name" value="Acyl-CoA_dh_M"/>
    <property type="match status" value="1"/>
</dbReference>
<evidence type="ECO:0000256" key="2">
    <source>
        <dbReference type="ARBA" id="ARBA00009347"/>
    </source>
</evidence>
<dbReference type="InterPro" id="IPR036250">
    <property type="entry name" value="AcylCo_DH-like_C"/>
</dbReference>
<dbReference type="HOGENOM" id="CLU_018204_0_2_9"/>
<dbReference type="AlphaFoldDB" id="B8I2I4"/>
<dbReference type="InterPro" id="IPR006091">
    <property type="entry name" value="Acyl-CoA_Oxase/DH_mid-dom"/>
</dbReference>
<proteinExistence type="inferred from homology"/>
<feature type="domain" description="Acyl-CoA dehydrogenase/oxidase C-terminal" evidence="6">
    <location>
        <begin position="245"/>
        <end position="389"/>
    </location>
</feature>
<dbReference type="Pfam" id="PF02771">
    <property type="entry name" value="Acyl-CoA_dh_N"/>
    <property type="match status" value="1"/>
</dbReference>
<dbReference type="eggNOG" id="COG1960">
    <property type="taxonomic scope" value="Bacteria"/>
</dbReference>
<evidence type="ECO:0000313" key="10">
    <source>
        <dbReference type="Proteomes" id="UP000001349"/>
    </source>
</evidence>
<dbReference type="SUPFAM" id="SSF56645">
    <property type="entry name" value="Acyl-CoA dehydrogenase NM domain-like"/>
    <property type="match status" value="1"/>
</dbReference>
<dbReference type="Gene3D" id="2.40.110.10">
    <property type="entry name" value="Butyryl-CoA Dehydrogenase, subunit A, domain 2"/>
    <property type="match status" value="1"/>
</dbReference>
<dbReference type="Proteomes" id="UP000001349">
    <property type="component" value="Chromosome"/>
</dbReference>
<dbReference type="KEGG" id="cce:Ccel_1625"/>
<dbReference type="OrthoDB" id="9802447at2"/>